<organism evidence="4">
    <name type="scientific">Schistocephalus solidus</name>
    <name type="common">Tapeworm</name>
    <dbReference type="NCBI Taxonomy" id="70667"/>
    <lineage>
        <taxon>Eukaryota</taxon>
        <taxon>Metazoa</taxon>
        <taxon>Spiralia</taxon>
        <taxon>Lophotrochozoa</taxon>
        <taxon>Platyhelminthes</taxon>
        <taxon>Cestoda</taxon>
        <taxon>Eucestoda</taxon>
        <taxon>Diphyllobothriidea</taxon>
        <taxon>Diphyllobothriidae</taxon>
        <taxon>Schistocephalus</taxon>
    </lineage>
</organism>
<reference evidence="2 3" key="2">
    <citation type="submission" date="2018-11" db="EMBL/GenBank/DDBJ databases">
        <authorList>
            <consortium name="Pathogen Informatics"/>
        </authorList>
    </citation>
    <scope>NUCLEOTIDE SEQUENCE [LARGE SCALE GENOMIC DNA]</scope>
    <source>
        <strain evidence="2 3">NST_G2</strain>
    </source>
</reference>
<evidence type="ECO:0000256" key="1">
    <source>
        <dbReference type="SAM" id="MobiDB-lite"/>
    </source>
</evidence>
<protein>
    <submittedName>
        <fullName evidence="2 4">Uncharacterized protein</fullName>
    </submittedName>
</protein>
<keyword evidence="3" id="KW-1185">Reference proteome</keyword>
<feature type="compositionally biased region" description="Polar residues" evidence="1">
    <location>
        <begin position="231"/>
        <end position="247"/>
    </location>
</feature>
<dbReference type="Proteomes" id="UP000275846">
    <property type="component" value="Unassembled WGS sequence"/>
</dbReference>
<feature type="region of interest" description="Disordered" evidence="1">
    <location>
        <begin position="27"/>
        <end position="50"/>
    </location>
</feature>
<evidence type="ECO:0000313" key="2">
    <source>
        <dbReference type="EMBL" id="VDL96793.1"/>
    </source>
</evidence>
<feature type="region of interest" description="Disordered" evidence="1">
    <location>
        <begin position="95"/>
        <end position="116"/>
    </location>
</feature>
<dbReference type="WBParaSite" id="SSLN_0001081301-mRNA-1">
    <property type="protein sequence ID" value="SSLN_0001081301-mRNA-1"/>
    <property type="gene ID" value="SSLN_0001081301"/>
</dbReference>
<feature type="compositionally biased region" description="Polar residues" evidence="1">
    <location>
        <begin position="95"/>
        <end position="113"/>
    </location>
</feature>
<accession>A0A183T1R0</accession>
<feature type="region of interest" description="Disordered" evidence="1">
    <location>
        <begin position="191"/>
        <end position="247"/>
    </location>
</feature>
<dbReference type="EMBL" id="UYSU01035851">
    <property type="protein sequence ID" value="VDL96793.1"/>
    <property type="molecule type" value="Genomic_DNA"/>
</dbReference>
<proteinExistence type="predicted"/>
<dbReference type="AlphaFoldDB" id="A0A183T1R0"/>
<sequence length="247" mass="26284">MENAALKRQLLISGASKATPSCLPVGPLSNSLTPVTSVSKQPPCSTSSDMLPKTSTFMRSASDSQHSCHISFRKSAAPAPPPATNVCKQASLQLPKNGSTEEAGNWRQDGTSRSTRRHSSFNALDCRGKPRRSLPTFTRVNWCLQRRYCREEEVVDDDHAAGVSNAHTSCGKSSIFLAVKNVCIHSNLSSPARRPHPLSGWCSSATSGTSSQSALSPSHRSSSSTTAASTCGRNISRSPSSEPTKPT</sequence>
<evidence type="ECO:0000313" key="4">
    <source>
        <dbReference type="WBParaSite" id="SSLN_0001081301-mRNA-1"/>
    </source>
</evidence>
<name>A0A183T1R0_SCHSO</name>
<gene>
    <name evidence="2" type="ORF">SSLN_LOCUS10408</name>
</gene>
<feature type="compositionally biased region" description="Polar residues" evidence="1">
    <location>
        <begin position="28"/>
        <end position="50"/>
    </location>
</feature>
<feature type="compositionally biased region" description="Low complexity" evidence="1">
    <location>
        <begin position="199"/>
        <end position="230"/>
    </location>
</feature>
<reference evidence="4" key="1">
    <citation type="submission" date="2016-06" db="UniProtKB">
        <authorList>
            <consortium name="WormBaseParasite"/>
        </authorList>
    </citation>
    <scope>IDENTIFICATION</scope>
</reference>
<evidence type="ECO:0000313" key="3">
    <source>
        <dbReference type="Proteomes" id="UP000275846"/>
    </source>
</evidence>